<dbReference type="PROSITE" id="PS50176">
    <property type="entry name" value="ARM_REPEAT"/>
    <property type="match status" value="5"/>
</dbReference>
<dbReference type="PANTHER" id="PTHR23315:SF7">
    <property type="entry name" value="U-BOX DOMAIN-CONTAINING PROTEIN 4"/>
    <property type="match status" value="1"/>
</dbReference>
<dbReference type="EMBL" id="LGRX02035290">
    <property type="protein sequence ID" value="KAK3235434.1"/>
    <property type="molecule type" value="Genomic_DNA"/>
</dbReference>
<accession>A0AAE0EPF2</accession>
<dbReference type="InterPro" id="IPR000225">
    <property type="entry name" value="Armadillo"/>
</dbReference>
<sequence>MSTNSVYLLAKQLKGDPKSSSTHLTVRKWKELVHRKNKDRDAALQILSSNGGVSDVVKLCATVNDEYFLSDTLMLLWNVVLHSSEMLREAVQAGGIEALGVIIKAALRAGHRESTVHALSALLAMTKDPHTLSTGIRESGMIPFLVTLLESDRDKAVKTKTVTILTALTKCCENHETTLRAGVLDRFLKLLSEDREGEICLNVLDALASLLTHKACGVMDRKHLKTVLDFLTPAAQLKASTIPAVAVLRQMALVNADYRYILRTMGAIPMLLDMIRTGEQANSECTTCAVAALRALAIKSPGNRVVIREAHGIEKLVSLLHGDMSSECTREAVELLHDLAVNSLSNREALAHAGGIPVLVKLLSNSSSKGEEDMANTTSRVLYSMSMNNPEHKDAIREAGGIRELVDLLQNGNEQATQNAAGALWSLSVDNTANKTAIRRAGAAESLAPLLFKRAPENRETITQRVREWHVEQAREEKKKNRRSARGKPLYPTPGALMYEAPKLNIEQSGGKTPRVKDIPMFLLRFASK</sequence>
<feature type="repeat" description="ARM" evidence="2">
    <location>
        <begin position="400"/>
        <end position="442"/>
    </location>
</feature>
<comment type="caution">
    <text evidence="4">The sequence shown here is derived from an EMBL/GenBank/DDBJ whole genome shotgun (WGS) entry which is preliminary data.</text>
</comment>
<dbReference type="SMART" id="SM00185">
    <property type="entry name" value="ARM"/>
    <property type="match status" value="7"/>
</dbReference>
<dbReference type="AlphaFoldDB" id="A0AAE0EPF2"/>
<organism evidence="4 5">
    <name type="scientific">Cymbomonas tetramitiformis</name>
    <dbReference type="NCBI Taxonomy" id="36881"/>
    <lineage>
        <taxon>Eukaryota</taxon>
        <taxon>Viridiplantae</taxon>
        <taxon>Chlorophyta</taxon>
        <taxon>Pyramimonadophyceae</taxon>
        <taxon>Pyramimonadales</taxon>
        <taxon>Pyramimonadaceae</taxon>
        <taxon>Cymbomonas</taxon>
    </lineage>
</organism>
<dbReference type="InterPro" id="IPR016024">
    <property type="entry name" value="ARM-type_fold"/>
</dbReference>
<dbReference type="PANTHER" id="PTHR23315">
    <property type="entry name" value="U BOX DOMAIN-CONTAINING"/>
    <property type="match status" value="1"/>
</dbReference>
<dbReference type="Pfam" id="PF00514">
    <property type="entry name" value="Arm"/>
    <property type="match status" value="1"/>
</dbReference>
<dbReference type="InterPro" id="IPR011989">
    <property type="entry name" value="ARM-like"/>
</dbReference>
<evidence type="ECO:0000313" key="4">
    <source>
        <dbReference type="EMBL" id="KAK3235434.1"/>
    </source>
</evidence>
<keyword evidence="1" id="KW-0833">Ubl conjugation pathway</keyword>
<evidence type="ECO:0000256" key="1">
    <source>
        <dbReference type="ARBA" id="ARBA00022786"/>
    </source>
</evidence>
<dbReference type="SUPFAM" id="SSF48371">
    <property type="entry name" value="ARM repeat"/>
    <property type="match status" value="2"/>
</dbReference>
<dbReference type="Proteomes" id="UP001190700">
    <property type="component" value="Unassembled WGS sequence"/>
</dbReference>
<proteinExistence type="predicted"/>
<feature type="repeat" description="ARM" evidence="2">
    <location>
        <begin position="140"/>
        <end position="183"/>
    </location>
</feature>
<feature type="region of interest" description="Disordered" evidence="3">
    <location>
        <begin position="472"/>
        <end position="494"/>
    </location>
</feature>
<protein>
    <submittedName>
        <fullName evidence="4">Uncharacterized protein</fullName>
    </submittedName>
</protein>
<keyword evidence="5" id="KW-1185">Reference proteome</keyword>
<evidence type="ECO:0000256" key="2">
    <source>
        <dbReference type="PROSITE-ProRule" id="PRU00259"/>
    </source>
</evidence>
<evidence type="ECO:0000256" key="3">
    <source>
        <dbReference type="SAM" id="MobiDB-lite"/>
    </source>
</evidence>
<feature type="repeat" description="ARM" evidence="2">
    <location>
        <begin position="354"/>
        <end position="400"/>
    </location>
</feature>
<gene>
    <name evidence="4" type="ORF">CYMTET_54369</name>
</gene>
<evidence type="ECO:0000313" key="5">
    <source>
        <dbReference type="Proteomes" id="UP001190700"/>
    </source>
</evidence>
<name>A0AAE0EPF2_9CHLO</name>
<dbReference type="Gene3D" id="1.25.10.10">
    <property type="entry name" value="Leucine-rich Repeat Variant"/>
    <property type="match status" value="3"/>
</dbReference>
<reference evidence="4 5" key="1">
    <citation type="journal article" date="2015" name="Genome Biol. Evol.">
        <title>Comparative Genomics of a Bacterivorous Green Alga Reveals Evolutionary Causalities and Consequences of Phago-Mixotrophic Mode of Nutrition.</title>
        <authorList>
            <person name="Burns J.A."/>
            <person name="Paasch A."/>
            <person name="Narechania A."/>
            <person name="Kim E."/>
        </authorList>
    </citation>
    <scope>NUCLEOTIDE SEQUENCE [LARGE SCALE GENOMIC DNA]</scope>
    <source>
        <strain evidence="4 5">PLY_AMNH</strain>
    </source>
</reference>
<feature type="repeat" description="ARM" evidence="2">
    <location>
        <begin position="311"/>
        <end position="354"/>
    </location>
</feature>
<feature type="repeat" description="ARM" evidence="2">
    <location>
        <begin position="266"/>
        <end position="311"/>
    </location>
</feature>